<keyword evidence="1" id="KW-1185">Reference proteome</keyword>
<dbReference type="Proteomes" id="UP000887565">
    <property type="component" value="Unplaced"/>
</dbReference>
<organism evidence="1 2">
    <name type="scientific">Romanomermis culicivorax</name>
    <name type="common">Nematode worm</name>
    <dbReference type="NCBI Taxonomy" id="13658"/>
    <lineage>
        <taxon>Eukaryota</taxon>
        <taxon>Metazoa</taxon>
        <taxon>Ecdysozoa</taxon>
        <taxon>Nematoda</taxon>
        <taxon>Enoplea</taxon>
        <taxon>Dorylaimia</taxon>
        <taxon>Mermithida</taxon>
        <taxon>Mermithoidea</taxon>
        <taxon>Mermithidae</taxon>
        <taxon>Romanomermis</taxon>
    </lineage>
</organism>
<reference evidence="2" key="1">
    <citation type="submission" date="2022-11" db="UniProtKB">
        <authorList>
            <consortium name="WormBaseParasite"/>
        </authorList>
    </citation>
    <scope>IDENTIFICATION</scope>
</reference>
<dbReference type="WBParaSite" id="nRc.2.0.1.t32310-RA">
    <property type="protein sequence ID" value="nRc.2.0.1.t32310-RA"/>
    <property type="gene ID" value="nRc.2.0.1.g32310"/>
</dbReference>
<accession>A0A915K269</accession>
<evidence type="ECO:0000313" key="1">
    <source>
        <dbReference type="Proteomes" id="UP000887565"/>
    </source>
</evidence>
<protein>
    <submittedName>
        <fullName evidence="2">Uncharacterized protein</fullName>
    </submittedName>
</protein>
<sequence>MMCDRDERGIISSCTPGAQHLYQSIKPRQCDDVLMFPISYIAPLTSLKAKKLTRNQSFFVNCV</sequence>
<evidence type="ECO:0000313" key="2">
    <source>
        <dbReference type="WBParaSite" id="nRc.2.0.1.t32310-RA"/>
    </source>
</evidence>
<proteinExistence type="predicted"/>
<name>A0A915K269_ROMCU</name>
<dbReference type="AlphaFoldDB" id="A0A915K269"/>